<feature type="region of interest" description="Disordered" evidence="1">
    <location>
        <begin position="100"/>
        <end position="122"/>
    </location>
</feature>
<name>A0A7J7SXX6_RHIFE</name>
<gene>
    <name evidence="2" type="ORF">mRhiFer1_009091</name>
</gene>
<evidence type="ECO:0000256" key="1">
    <source>
        <dbReference type="SAM" id="MobiDB-lite"/>
    </source>
</evidence>
<feature type="compositionally biased region" description="Basic residues" evidence="1">
    <location>
        <begin position="34"/>
        <end position="50"/>
    </location>
</feature>
<dbReference type="AlphaFoldDB" id="A0A7J7SXX6"/>
<feature type="region of interest" description="Disordered" evidence="1">
    <location>
        <begin position="1"/>
        <end position="68"/>
    </location>
</feature>
<dbReference type="EMBL" id="JACAGC010000021">
    <property type="protein sequence ID" value="KAF6293204.1"/>
    <property type="molecule type" value="Genomic_DNA"/>
</dbReference>
<proteinExistence type="predicted"/>
<evidence type="ECO:0000313" key="3">
    <source>
        <dbReference type="Proteomes" id="UP000585614"/>
    </source>
</evidence>
<feature type="compositionally biased region" description="Basic and acidic residues" evidence="1">
    <location>
        <begin position="101"/>
        <end position="110"/>
    </location>
</feature>
<feature type="compositionally biased region" description="Polar residues" evidence="1">
    <location>
        <begin position="56"/>
        <end position="68"/>
    </location>
</feature>
<comment type="caution">
    <text evidence="2">The sequence shown here is derived from an EMBL/GenBank/DDBJ whole genome shotgun (WGS) entry which is preliminary data.</text>
</comment>
<feature type="compositionally biased region" description="Acidic residues" evidence="1">
    <location>
        <begin position="10"/>
        <end position="21"/>
    </location>
</feature>
<evidence type="ECO:0000313" key="2">
    <source>
        <dbReference type="EMBL" id="KAF6293204.1"/>
    </source>
</evidence>
<dbReference type="Proteomes" id="UP000585614">
    <property type="component" value="Unassembled WGS sequence"/>
</dbReference>
<accession>A0A7J7SXX6</accession>
<organism evidence="2 3">
    <name type="scientific">Rhinolophus ferrumequinum</name>
    <name type="common">Greater horseshoe bat</name>
    <dbReference type="NCBI Taxonomy" id="59479"/>
    <lineage>
        <taxon>Eukaryota</taxon>
        <taxon>Metazoa</taxon>
        <taxon>Chordata</taxon>
        <taxon>Craniata</taxon>
        <taxon>Vertebrata</taxon>
        <taxon>Euteleostomi</taxon>
        <taxon>Mammalia</taxon>
        <taxon>Eutheria</taxon>
        <taxon>Laurasiatheria</taxon>
        <taxon>Chiroptera</taxon>
        <taxon>Yinpterochiroptera</taxon>
        <taxon>Rhinolophoidea</taxon>
        <taxon>Rhinolophidae</taxon>
        <taxon>Rhinolophinae</taxon>
        <taxon>Rhinolophus</taxon>
    </lineage>
</organism>
<protein>
    <submittedName>
        <fullName evidence="2">Uncharacterized protein</fullName>
    </submittedName>
</protein>
<reference evidence="2 3" key="1">
    <citation type="journal article" date="2020" name="Nature">
        <title>Six reference-quality genomes reveal evolution of bat adaptations.</title>
        <authorList>
            <person name="Jebb D."/>
            <person name="Huang Z."/>
            <person name="Pippel M."/>
            <person name="Hughes G.M."/>
            <person name="Lavrichenko K."/>
            <person name="Devanna P."/>
            <person name="Winkler S."/>
            <person name="Jermiin L.S."/>
            <person name="Skirmuntt E.C."/>
            <person name="Katzourakis A."/>
            <person name="Burkitt-Gray L."/>
            <person name="Ray D.A."/>
            <person name="Sullivan K.A.M."/>
            <person name="Roscito J.G."/>
            <person name="Kirilenko B.M."/>
            <person name="Davalos L.M."/>
            <person name="Corthals A.P."/>
            <person name="Power M.L."/>
            <person name="Jones G."/>
            <person name="Ransome R.D."/>
            <person name="Dechmann D.K.N."/>
            <person name="Locatelli A.G."/>
            <person name="Puechmaille S.J."/>
            <person name="Fedrigo O."/>
            <person name="Jarvis E.D."/>
            <person name="Hiller M."/>
            <person name="Vernes S.C."/>
            <person name="Myers E.W."/>
            <person name="Teeling E.C."/>
        </authorList>
    </citation>
    <scope>NUCLEOTIDE SEQUENCE [LARGE SCALE GENOMIC DNA]</scope>
    <source>
        <strain evidence="2">MRhiFer1</strain>
        <tissue evidence="2">Lung</tissue>
    </source>
</reference>
<sequence length="122" mass="14029">MGRRKKRKEEEEDDTDDEGENSEGAPTSLQSPRMSRKPRLYSRIRPRRPREHVSILESSLSKPTSQTQSCPWSLAWFCQYLCSCCHRWQKSVGENEALDSVGRRDLDERGMVPGSVSEGRSQ</sequence>